<keyword evidence="2" id="KW-0285">Flavoprotein</keyword>
<comment type="cofactor">
    <cofactor evidence="1">
        <name>FMN</name>
        <dbReference type="ChEBI" id="CHEBI:58210"/>
    </cofactor>
</comment>
<dbReference type="SUPFAM" id="SSF50475">
    <property type="entry name" value="FMN-binding split barrel"/>
    <property type="match status" value="1"/>
</dbReference>
<evidence type="ECO:0000256" key="2">
    <source>
        <dbReference type="ARBA" id="ARBA00022630"/>
    </source>
</evidence>
<dbReference type="EC" id="1.5.1.-" evidence="6"/>
<evidence type="ECO:0000256" key="1">
    <source>
        <dbReference type="ARBA" id="ARBA00001917"/>
    </source>
</evidence>
<feature type="domain" description="Flavin reductase like" evidence="5">
    <location>
        <begin position="19"/>
        <end position="173"/>
    </location>
</feature>
<dbReference type="Proteomes" id="UP001176468">
    <property type="component" value="Unassembled WGS sequence"/>
</dbReference>
<keyword evidence="6" id="KW-0560">Oxidoreductase</keyword>
<dbReference type="PANTHER" id="PTHR33798">
    <property type="entry name" value="FLAVOPROTEIN OXYGENASE"/>
    <property type="match status" value="1"/>
</dbReference>
<evidence type="ECO:0000256" key="3">
    <source>
        <dbReference type="ARBA" id="ARBA00022643"/>
    </source>
</evidence>
<dbReference type="EMBL" id="JAUQSZ010000004">
    <property type="protein sequence ID" value="MDO7842171.1"/>
    <property type="molecule type" value="Genomic_DNA"/>
</dbReference>
<comment type="caution">
    <text evidence="6">The sequence shown here is derived from an EMBL/GenBank/DDBJ whole genome shotgun (WGS) entry which is preliminary data.</text>
</comment>
<evidence type="ECO:0000259" key="5">
    <source>
        <dbReference type="SMART" id="SM00903"/>
    </source>
</evidence>
<dbReference type="Gene3D" id="2.30.110.10">
    <property type="entry name" value="Electron Transport, Fmn-binding Protein, Chain A"/>
    <property type="match status" value="1"/>
</dbReference>
<evidence type="ECO:0000256" key="4">
    <source>
        <dbReference type="ARBA" id="ARBA00038054"/>
    </source>
</evidence>
<sequence length="219" mass="23673">MQFTMADLPVRDRYKILVSTVTPRPIAWVTTKGSNGVVNAAPYSFFNAMGDDPALVVLGLLKAVGTGEDKDTATNILEMGEFVVNLVGEHDAEAMNLSCVDTPRDVSEIDYAGIAVTPATLVAPPLIASAPVSFECRKVEALAIGPRQVIVIGEVLMAHIKDEFIADPARLRIDTRAMKLIGRVHGPGIYVRNSDTFSMDRGAFDPDHLHRMLAERDAG</sequence>
<evidence type="ECO:0000313" key="6">
    <source>
        <dbReference type="EMBL" id="MDO7842171.1"/>
    </source>
</evidence>
<dbReference type="InterPro" id="IPR002563">
    <property type="entry name" value="Flavin_Rdtase-like_dom"/>
</dbReference>
<keyword evidence="7" id="KW-1185">Reference proteome</keyword>
<dbReference type="SMART" id="SM00903">
    <property type="entry name" value="Flavin_Reduct"/>
    <property type="match status" value="1"/>
</dbReference>
<dbReference type="PANTHER" id="PTHR33798:SF5">
    <property type="entry name" value="FLAVIN REDUCTASE LIKE DOMAIN-CONTAINING PROTEIN"/>
    <property type="match status" value="1"/>
</dbReference>
<organism evidence="6 7">
    <name type="scientific">Sphingomonas immobilis</name>
    <dbReference type="NCBI Taxonomy" id="3063997"/>
    <lineage>
        <taxon>Bacteria</taxon>
        <taxon>Pseudomonadati</taxon>
        <taxon>Pseudomonadota</taxon>
        <taxon>Alphaproteobacteria</taxon>
        <taxon>Sphingomonadales</taxon>
        <taxon>Sphingomonadaceae</taxon>
        <taxon>Sphingomonas</taxon>
    </lineage>
</organism>
<reference evidence="6" key="1">
    <citation type="submission" date="2023-07" db="EMBL/GenBank/DDBJ databases">
        <authorList>
            <person name="Kim M.K."/>
        </authorList>
    </citation>
    <scope>NUCLEOTIDE SEQUENCE</scope>
    <source>
        <strain evidence="6">CA1-15</strain>
    </source>
</reference>
<dbReference type="InterPro" id="IPR012349">
    <property type="entry name" value="Split_barrel_FMN-bd"/>
</dbReference>
<dbReference type="Pfam" id="PF01613">
    <property type="entry name" value="Flavin_Reduct"/>
    <property type="match status" value="1"/>
</dbReference>
<dbReference type="GO" id="GO:0016491">
    <property type="term" value="F:oxidoreductase activity"/>
    <property type="evidence" value="ECO:0007669"/>
    <property type="project" value="UniProtKB-KW"/>
</dbReference>
<keyword evidence="3" id="KW-0288">FMN</keyword>
<evidence type="ECO:0000313" key="7">
    <source>
        <dbReference type="Proteomes" id="UP001176468"/>
    </source>
</evidence>
<accession>A0ABT8ZX91</accession>
<comment type="similarity">
    <text evidence="4">Belongs to the flavoredoxin family.</text>
</comment>
<name>A0ABT8ZX91_9SPHN</name>
<protein>
    <submittedName>
        <fullName evidence="6">Flavin reductase family protein</fullName>
        <ecNumber evidence="6">1.5.1.-</ecNumber>
    </submittedName>
</protein>
<proteinExistence type="inferred from homology"/>
<gene>
    <name evidence="6" type="ORF">Q5H94_07525</name>
</gene>
<dbReference type="RefSeq" id="WP_304560639.1">
    <property type="nucleotide sequence ID" value="NZ_JAUQSZ010000004.1"/>
</dbReference>